<sequence>MIHESSPWKSALRRDADLIVRWATRPPGERRGFLLERKLFLAAYSLRKLSDDHKLSSATLSAPVQVRLAPPLKPHFSGLMHGLARHYDLNARQTRTLTWRRILNMMIHSAAFAEVVDDEGRCTGVLVTSDREAGRGLVEVDLGDFVALMMQAAEDYPSVVRQIWDPEGERWTTWAGHDDTDPASGR</sequence>
<dbReference type="AlphaFoldDB" id="D9QNI8"/>
<protein>
    <submittedName>
        <fullName evidence="1">Uncharacterized protein</fullName>
    </submittedName>
</protein>
<accession>D9QNI8</accession>
<evidence type="ECO:0000313" key="1">
    <source>
        <dbReference type="EMBL" id="ADL02223.1"/>
    </source>
</evidence>
<organism evidence="1 2">
    <name type="scientific">Brevundimonas subvibrioides (strain ATCC 15264 / DSM 4735 / LMG 14903 / NBRC 16000 / CB 81)</name>
    <name type="common">Caulobacter subvibrioides</name>
    <dbReference type="NCBI Taxonomy" id="633149"/>
    <lineage>
        <taxon>Bacteria</taxon>
        <taxon>Pseudomonadati</taxon>
        <taxon>Pseudomonadota</taxon>
        <taxon>Alphaproteobacteria</taxon>
        <taxon>Caulobacterales</taxon>
        <taxon>Caulobacteraceae</taxon>
        <taxon>Brevundimonas</taxon>
    </lineage>
</organism>
<dbReference type="eggNOG" id="ENOG5032ZPS">
    <property type="taxonomic scope" value="Bacteria"/>
</dbReference>
<dbReference type="InParanoid" id="D9QNI8"/>
<keyword evidence="2" id="KW-1185">Reference proteome</keyword>
<dbReference type="KEGG" id="bsb:Bresu_2916"/>
<name>D9QNI8_BRESC</name>
<evidence type="ECO:0000313" key="2">
    <source>
        <dbReference type="Proteomes" id="UP000002696"/>
    </source>
</evidence>
<dbReference type="OrthoDB" id="582074at2"/>
<dbReference type="EMBL" id="CP002102">
    <property type="protein sequence ID" value="ADL02223.1"/>
    <property type="molecule type" value="Genomic_DNA"/>
</dbReference>
<proteinExistence type="predicted"/>
<dbReference type="Proteomes" id="UP000002696">
    <property type="component" value="Chromosome"/>
</dbReference>
<reference evidence="2" key="1">
    <citation type="journal article" date="2011" name="J. Bacteriol.">
        <title>Genome sequences of eight morphologically diverse alphaproteobacteria.</title>
        <authorList>
            <consortium name="US DOE Joint Genome Institute"/>
            <person name="Brown P.J."/>
            <person name="Kysela D.T."/>
            <person name="Buechlein A."/>
            <person name="Hemmerich C."/>
            <person name="Brun Y.V."/>
        </authorList>
    </citation>
    <scope>NUCLEOTIDE SEQUENCE [LARGE SCALE GENOMIC DNA]</scope>
    <source>
        <strain evidence="2">ATCC 15264 / DSM 4735 / LMG 14903 / NBRC 16000 / CB 81</strain>
    </source>
</reference>
<dbReference type="HOGENOM" id="CLU_124845_0_0_5"/>
<dbReference type="RefSeq" id="WP_013270324.1">
    <property type="nucleotide sequence ID" value="NC_014375.1"/>
</dbReference>
<dbReference type="STRING" id="633149.Bresu_2916"/>
<gene>
    <name evidence="1" type="ordered locus">Bresu_2916</name>
</gene>
<dbReference type="BioCyc" id="BSUB633149:G1GM8-2928-MONOMER"/>